<accession>A0A7W6NKY1</accession>
<dbReference type="Proteomes" id="UP000528286">
    <property type="component" value="Unassembled WGS sequence"/>
</dbReference>
<reference evidence="2 3" key="1">
    <citation type="submission" date="2020-08" db="EMBL/GenBank/DDBJ databases">
        <title>Genomic Encyclopedia of Type Strains, Phase IV (KMG-IV): sequencing the most valuable type-strain genomes for metagenomic binning, comparative biology and taxonomic classification.</title>
        <authorList>
            <person name="Goeker M."/>
        </authorList>
    </citation>
    <scope>NUCLEOTIDE SEQUENCE [LARGE SCALE GENOMIC DNA]</scope>
    <source>
        <strain evidence="2 3">DSM 29853</strain>
    </source>
</reference>
<evidence type="ECO:0000313" key="2">
    <source>
        <dbReference type="EMBL" id="MBB4065004.1"/>
    </source>
</evidence>
<evidence type="ECO:0000313" key="3">
    <source>
        <dbReference type="Proteomes" id="UP000528286"/>
    </source>
</evidence>
<name>A0A7W6NKY1_9HYPH</name>
<organism evidence="2 3">
    <name type="scientific">Gellertiella hungarica</name>
    <dbReference type="NCBI Taxonomy" id="1572859"/>
    <lineage>
        <taxon>Bacteria</taxon>
        <taxon>Pseudomonadati</taxon>
        <taxon>Pseudomonadota</taxon>
        <taxon>Alphaproteobacteria</taxon>
        <taxon>Hyphomicrobiales</taxon>
        <taxon>Rhizobiaceae</taxon>
        <taxon>Gellertiella</taxon>
    </lineage>
</organism>
<protein>
    <submittedName>
        <fullName evidence="2">Purine-cytosine permease-like protein</fullName>
    </submittedName>
</protein>
<comment type="caution">
    <text evidence="2">The sequence shown here is derived from an EMBL/GenBank/DDBJ whole genome shotgun (WGS) entry which is preliminary data.</text>
</comment>
<gene>
    <name evidence="2" type="ORF">GGR23_002191</name>
</gene>
<dbReference type="AlphaFoldDB" id="A0A7W6NKY1"/>
<evidence type="ECO:0000256" key="1">
    <source>
        <dbReference type="SAM" id="Phobius"/>
    </source>
</evidence>
<keyword evidence="1" id="KW-0812">Transmembrane</keyword>
<sequence length="93" mass="11045">MRRANNKAEDTPVEKQMKLGNWSFRLPRARWARIGMGVGLVIGGFLGFLPVLGFWMVPVGVLVLSQDIPWVRRFRRRTELWWLRRRQARRNRG</sequence>
<keyword evidence="1" id="KW-1133">Transmembrane helix</keyword>
<keyword evidence="1" id="KW-0472">Membrane</keyword>
<feature type="transmembrane region" description="Helical" evidence="1">
    <location>
        <begin position="34"/>
        <end position="57"/>
    </location>
</feature>
<proteinExistence type="predicted"/>
<keyword evidence="3" id="KW-1185">Reference proteome</keyword>
<dbReference type="EMBL" id="JACIEZ010000003">
    <property type="protein sequence ID" value="MBB4065004.1"/>
    <property type="molecule type" value="Genomic_DNA"/>
</dbReference>